<dbReference type="SUPFAM" id="SSF53448">
    <property type="entry name" value="Nucleotide-diphospho-sugar transferases"/>
    <property type="match status" value="1"/>
</dbReference>
<accession>A0A9X1B8H0</accession>
<dbReference type="Pfam" id="PF13578">
    <property type="entry name" value="Methyltransf_24"/>
    <property type="match status" value="1"/>
</dbReference>
<dbReference type="SUPFAM" id="SSF53335">
    <property type="entry name" value="S-adenosyl-L-methionine-dependent methyltransferases"/>
    <property type="match status" value="1"/>
</dbReference>
<dbReference type="RefSeq" id="WP_200387706.1">
    <property type="nucleotide sequence ID" value="NZ_NRSD01000008.1"/>
</dbReference>
<dbReference type="Proteomes" id="UP001138802">
    <property type="component" value="Unassembled WGS sequence"/>
</dbReference>
<keyword evidence="2" id="KW-0808">Transferase</keyword>
<dbReference type="GO" id="GO:0071770">
    <property type="term" value="P:DIM/DIP cell wall layer assembly"/>
    <property type="evidence" value="ECO:0007669"/>
    <property type="project" value="TreeGrafter"/>
</dbReference>
<sequence length="1013" mass="111979">MDYETLARAATIRPDALNAPSAWSGHVPFAMWLVQVLKPGILVELGTHYGRSYFNFCRSVKAGGLPTKCYAVDTWEGDAHAGHYGEAVFATVNEHNRRCYADVSRLLRMRFDEAVDSFANGSIDLLHIDGFHTYEAVKHDFEHWLPKLSAHAVVLFHDTNVRERGFGVWRLWEELRARYPLHLEFLHSHGLGVLQLDAGQAHARLDWLCPESAERALLLAYFGARGGELEQLDAARDELAVYRSERDALGMGRSIQDRVREGEQRIDALQHALMARAEEARLLRQTLARHESILSAAVQVAAERDALLASTSWRITRPIRALVNLTRRDPPSLAAAPQPREQGEDVSARGMLEAGEDWTHAAVGGRQVQGHRSDRVPGPRVLYISGEPHTPGHHYRVECDAQAARAVGAHGTLIEVAAILSHLEEVAAADLVVLWRTPWTEELALVIQTARAAGAWIHFDIDDLLFDPTLASTALIDGNRTQGLALDTVATRYARMRQTLLQVDLCRVTTEELAQQVRTTGVPVVVLPNGYDETTFNASRLAVRERAASLDDGLVRIGYAGGSRTHQRDFAVCADAVARILQDRPEVRLVLFRDPSSGLPLVELNEFPPLRDCQDRIEWRDLVPFRGLAAELARFDLNLAPLEIGNPFCEGKSELKYFEAALAGVCTLASPTGPFRRVIRHGETGWLAADPEQWREGLTRLLDDPSLRQTLARDALESILWPFGPEQRTERMHVLLGHLRGRRASPPRTVSFAQLRGRRWEPVSVPAGPSVATRFARDQLNAAALTLILHLPKDIGVLEQRLAALLRQPAQDLDLILLADAGGEVSLERVLLWAGQEGRRFHRLLVLEALTPSELGPLRNLAITRAETFYVLPLGPHQWLGPDAAQQALMAIRAAQAAFACPLIVAADGGAERARHEGVPRELVLLFSKAAWTCVGGYAELGGGGDLDLLRRFAEAGLGGVGVGEEPLAFHDWTQRLAGDAHARREDWIAEIERAHPGLAMLWRTPRGGPIPS</sequence>
<dbReference type="InterPro" id="IPR029044">
    <property type="entry name" value="Nucleotide-diphossugar_trans"/>
</dbReference>
<keyword evidence="4" id="KW-1185">Reference proteome</keyword>
<dbReference type="AlphaFoldDB" id="A0A9X1B8H0"/>
<dbReference type="Pfam" id="PF13692">
    <property type="entry name" value="Glyco_trans_1_4"/>
    <property type="match status" value="1"/>
</dbReference>
<evidence type="ECO:0000256" key="2">
    <source>
        <dbReference type="ARBA" id="ARBA00022679"/>
    </source>
</evidence>
<proteinExistence type="predicted"/>
<name>A0A9X1B8H0_9GAMM</name>
<dbReference type="Gene3D" id="3.40.50.150">
    <property type="entry name" value="Vaccinia Virus protein VP39"/>
    <property type="match status" value="1"/>
</dbReference>
<evidence type="ECO:0000313" key="4">
    <source>
        <dbReference type="Proteomes" id="UP001138802"/>
    </source>
</evidence>
<reference evidence="3 4" key="1">
    <citation type="journal article" date="2020" name="Microorganisms">
        <title>Osmotic Adaptation and Compatible Solute Biosynthesis of Phototrophic Bacteria as Revealed from Genome Analyses.</title>
        <authorList>
            <person name="Imhoff J.F."/>
            <person name="Rahn T."/>
            <person name="Kunzel S."/>
            <person name="Keller A."/>
            <person name="Neulinger S.C."/>
        </authorList>
    </citation>
    <scope>NUCLEOTIDE SEQUENCE [LARGE SCALE GENOMIC DNA]</scope>
    <source>
        <strain evidence="3 4">DSM 21303</strain>
    </source>
</reference>
<dbReference type="Gene3D" id="3.40.50.2000">
    <property type="entry name" value="Glycogen Phosphorylase B"/>
    <property type="match status" value="1"/>
</dbReference>
<dbReference type="GO" id="GO:0005886">
    <property type="term" value="C:plasma membrane"/>
    <property type="evidence" value="ECO:0007669"/>
    <property type="project" value="TreeGrafter"/>
</dbReference>
<dbReference type="SUPFAM" id="SSF53756">
    <property type="entry name" value="UDP-Glycosyltransferase/glycogen phosphorylase"/>
    <property type="match status" value="1"/>
</dbReference>
<evidence type="ECO:0000313" key="3">
    <source>
        <dbReference type="EMBL" id="MBK1644899.1"/>
    </source>
</evidence>
<dbReference type="GO" id="GO:0008168">
    <property type="term" value="F:methyltransferase activity"/>
    <property type="evidence" value="ECO:0007669"/>
    <property type="project" value="UniProtKB-KW"/>
</dbReference>
<dbReference type="GO" id="GO:0032259">
    <property type="term" value="P:methylation"/>
    <property type="evidence" value="ECO:0007669"/>
    <property type="project" value="UniProtKB-KW"/>
</dbReference>
<dbReference type="PANTHER" id="PTHR40048:SF1">
    <property type="entry name" value="RHAMNOSYL O-METHYLTRANSFERASE"/>
    <property type="match status" value="1"/>
</dbReference>
<gene>
    <name evidence="3" type="ORF">CKO25_09600</name>
</gene>
<dbReference type="InterPro" id="IPR029063">
    <property type="entry name" value="SAM-dependent_MTases_sf"/>
</dbReference>
<dbReference type="EMBL" id="NRSD01000008">
    <property type="protein sequence ID" value="MBK1644899.1"/>
    <property type="molecule type" value="Genomic_DNA"/>
</dbReference>
<keyword evidence="1" id="KW-0489">Methyltransferase</keyword>
<comment type="caution">
    <text evidence="3">The sequence shown here is derived from an EMBL/GenBank/DDBJ whole genome shotgun (WGS) entry which is preliminary data.</text>
</comment>
<dbReference type="PANTHER" id="PTHR40048">
    <property type="entry name" value="RHAMNOSYL O-METHYLTRANSFERASE"/>
    <property type="match status" value="1"/>
</dbReference>
<evidence type="ECO:0000256" key="1">
    <source>
        <dbReference type="ARBA" id="ARBA00022603"/>
    </source>
</evidence>
<organism evidence="3 4">
    <name type="scientific">Thiocapsa imhoffii</name>
    <dbReference type="NCBI Taxonomy" id="382777"/>
    <lineage>
        <taxon>Bacteria</taxon>
        <taxon>Pseudomonadati</taxon>
        <taxon>Pseudomonadota</taxon>
        <taxon>Gammaproteobacteria</taxon>
        <taxon>Chromatiales</taxon>
        <taxon>Chromatiaceae</taxon>
        <taxon>Thiocapsa</taxon>
    </lineage>
</organism>
<evidence type="ECO:0008006" key="5">
    <source>
        <dbReference type="Google" id="ProtNLM"/>
    </source>
</evidence>
<protein>
    <recommendedName>
        <fullName evidence="5">Glycosyltransferase</fullName>
    </recommendedName>
</protein>